<sequence>MVKTQAHDEDVMKTQAHGEDMMKTQAHDEDMMKTQAYVVLGGGLQRTLGQSSFQLYNPQTMSNTDSSTGLHRDIGGRHRPQKAENTSTQLRIHSCYIKTP</sequence>
<comment type="caution">
    <text evidence="2">The sequence shown here is derived from an EMBL/GenBank/DDBJ whole genome shotgun (WGS) entry which is preliminary data.</text>
</comment>
<organism evidence="2 3">
    <name type="scientific">Dissostichus mawsoni</name>
    <name type="common">Antarctic cod</name>
    <dbReference type="NCBI Taxonomy" id="36200"/>
    <lineage>
        <taxon>Eukaryota</taxon>
        <taxon>Metazoa</taxon>
        <taxon>Chordata</taxon>
        <taxon>Craniata</taxon>
        <taxon>Vertebrata</taxon>
        <taxon>Euteleostomi</taxon>
        <taxon>Actinopterygii</taxon>
        <taxon>Neopterygii</taxon>
        <taxon>Teleostei</taxon>
        <taxon>Neoteleostei</taxon>
        <taxon>Acanthomorphata</taxon>
        <taxon>Eupercaria</taxon>
        <taxon>Perciformes</taxon>
        <taxon>Notothenioidei</taxon>
        <taxon>Nototheniidae</taxon>
        <taxon>Dissostichus</taxon>
    </lineage>
</organism>
<dbReference type="EMBL" id="JAAKFY010000022">
    <property type="protein sequence ID" value="KAF3837921.1"/>
    <property type="molecule type" value="Genomic_DNA"/>
</dbReference>
<gene>
    <name evidence="2" type="ORF">F7725_009689</name>
</gene>
<protein>
    <submittedName>
        <fullName evidence="2">Uncharacterized protein</fullName>
    </submittedName>
</protein>
<reference evidence="2 3" key="1">
    <citation type="submission" date="2020-03" db="EMBL/GenBank/DDBJ databases">
        <title>Dissostichus mawsoni Genome sequencing and assembly.</title>
        <authorList>
            <person name="Park H."/>
        </authorList>
    </citation>
    <scope>NUCLEOTIDE SEQUENCE [LARGE SCALE GENOMIC DNA]</scope>
    <source>
        <strain evidence="2">DM0001</strain>
        <tissue evidence="2">Muscle</tissue>
    </source>
</reference>
<dbReference type="AlphaFoldDB" id="A0A7J5XLT3"/>
<dbReference type="Proteomes" id="UP000518266">
    <property type="component" value="Unassembled WGS sequence"/>
</dbReference>
<evidence type="ECO:0000313" key="2">
    <source>
        <dbReference type="EMBL" id="KAF3837921.1"/>
    </source>
</evidence>
<feature type="compositionally biased region" description="Polar residues" evidence="1">
    <location>
        <begin position="57"/>
        <end position="69"/>
    </location>
</feature>
<feature type="region of interest" description="Disordered" evidence="1">
    <location>
        <begin position="57"/>
        <end position="89"/>
    </location>
</feature>
<feature type="region of interest" description="Disordered" evidence="1">
    <location>
        <begin position="1"/>
        <end position="20"/>
    </location>
</feature>
<accession>A0A7J5XLT3</accession>
<proteinExistence type="predicted"/>
<keyword evidence="3" id="KW-1185">Reference proteome</keyword>
<dbReference type="OrthoDB" id="5371837at2759"/>
<evidence type="ECO:0000313" key="3">
    <source>
        <dbReference type="Proteomes" id="UP000518266"/>
    </source>
</evidence>
<evidence type="ECO:0000256" key="1">
    <source>
        <dbReference type="SAM" id="MobiDB-lite"/>
    </source>
</evidence>
<name>A0A7J5XLT3_DISMA</name>